<evidence type="ECO:0000313" key="2">
    <source>
        <dbReference type="Proteomes" id="UP001521222"/>
    </source>
</evidence>
<organism evidence="1 2">
    <name type="scientific">Nothophoma quercina</name>
    <dbReference type="NCBI Taxonomy" id="749835"/>
    <lineage>
        <taxon>Eukaryota</taxon>
        <taxon>Fungi</taxon>
        <taxon>Dikarya</taxon>
        <taxon>Ascomycota</taxon>
        <taxon>Pezizomycotina</taxon>
        <taxon>Dothideomycetes</taxon>
        <taxon>Pleosporomycetidae</taxon>
        <taxon>Pleosporales</taxon>
        <taxon>Pleosporineae</taxon>
        <taxon>Didymellaceae</taxon>
        <taxon>Nothophoma</taxon>
    </lineage>
</organism>
<accession>A0ABR3R4D1</accession>
<keyword evidence="2" id="KW-1185">Reference proteome</keyword>
<sequence length="201" mass="23781">MDRHNDNPLFEPWLKGMRQLTFLEVAISRNPDSLAPWNAFASTRKLTTENEKTPYDQLPRLEEFRLMSDNQYCFSENDLLLGLDIFPNLKRLGLAHILIKSQLNNAASWRSFIRRLVPKGLERLWLLEPRDLWTDGYMGQAGHYKMKKYFDLDGDFRSVARDVQLIDKNSLWVEEQEPPKRRDFDYPGFAVFEKEPAEERL</sequence>
<comment type="caution">
    <text evidence="1">The sequence shown here is derived from an EMBL/GenBank/DDBJ whole genome shotgun (WGS) entry which is preliminary data.</text>
</comment>
<dbReference type="EMBL" id="JAKIXB020000021">
    <property type="protein sequence ID" value="KAL1599068.1"/>
    <property type="molecule type" value="Genomic_DNA"/>
</dbReference>
<proteinExistence type="predicted"/>
<dbReference type="Proteomes" id="UP001521222">
    <property type="component" value="Unassembled WGS sequence"/>
</dbReference>
<evidence type="ECO:0000313" key="1">
    <source>
        <dbReference type="EMBL" id="KAL1599068.1"/>
    </source>
</evidence>
<name>A0ABR3R4D1_9PLEO</name>
<protein>
    <submittedName>
        <fullName evidence="1">Uncharacterized protein</fullName>
    </submittedName>
</protein>
<gene>
    <name evidence="1" type="ORF">SLS59_006519</name>
</gene>
<reference evidence="1 2" key="1">
    <citation type="submission" date="2024-02" db="EMBL/GenBank/DDBJ databases">
        <title>De novo assembly and annotation of 12 fungi associated with fruit tree decline syndrome in Ontario, Canada.</title>
        <authorList>
            <person name="Sulman M."/>
            <person name="Ellouze W."/>
            <person name="Ilyukhin E."/>
        </authorList>
    </citation>
    <scope>NUCLEOTIDE SEQUENCE [LARGE SCALE GENOMIC DNA]</scope>
    <source>
        <strain evidence="1 2">M97-236</strain>
    </source>
</reference>